<dbReference type="Proteomes" id="UP000231655">
    <property type="component" value="Unassembled WGS sequence"/>
</dbReference>
<keyword evidence="1" id="KW-0472">Membrane</keyword>
<feature type="transmembrane region" description="Helical" evidence="1">
    <location>
        <begin position="28"/>
        <end position="45"/>
    </location>
</feature>
<keyword evidence="1" id="KW-1133">Transmembrane helix</keyword>
<proteinExistence type="predicted"/>
<dbReference type="RefSeq" id="WP_143516857.1">
    <property type="nucleotide sequence ID" value="NZ_OBEA01000002.1"/>
</dbReference>
<gene>
    <name evidence="2" type="ORF">SAMN06297129_0968</name>
</gene>
<evidence type="ECO:0000256" key="1">
    <source>
        <dbReference type="SAM" id="Phobius"/>
    </source>
</evidence>
<reference evidence="2 3" key="1">
    <citation type="submission" date="2017-09" db="EMBL/GenBank/DDBJ databases">
        <authorList>
            <person name="Ehlers B."/>
            <person name="Leendertz F.H."/>
        </authorList>
    </citation>
    <scope>NUCLEOTIDE SEQUENCE [LARGE SCALE GENOMIC DNA]</scope>
    <source>
        <strain evidence="2 3">CGMCC 1.12662</strain>
    </source>
</reference>
<keyword evidence="1" id="KW-0812">Transmembrane</keyword>
<accession>A0A285IHC1</accession>
<dbReference type="EMBL" id="OBEA01000002">
    <property type="protein sequence ID" value="SNY46476.1"/>
    <property type="molecule type" value="Genomic_DNA"/>
</dbReference>
<evidence type="ECO:0000313" key="3">
    <source>
        <dbReference type="Proteomes" id="UP000231655"/>
    </source>
</evidence>
<name>A0A285IHC1_9RHOB</name>
<dbReference type="OrthoDB" id="8300246at2"/>
<sequence length="373" mass="40985">MQYLTDHIRAAYRCGHIILSRLWGSRRSLLAIILVLGIFLVWNGAERSKSIEEAYGDTVANLGLIPVYPPREDIRVGDVFFVSHDGDPRDARIVLVHRIDSQDLVERYLKDIPAYEQTVLDGGKVSLAQADLQNENVVAARSEVPTFGLPVAAFPDITGVSSSSIAARNGRVLGFLGAGAAREVRETLSFETVRTYAAYPEDLWLELTSFLKKSDEECVKFRCPSGGDDCAETAIPLCTGEANSIRLGVNLLRATESFRPESRYCKGENVCSLYVVTRLYLTREIRYTYSGSVSGYLGDPEISTADSIDVGNPNLDAANRKESAVRIPVSASHQQSQGVGYSTVFPRPLVIAWEGLSFTFDADEVKSVLDSMN</sequence>
<organism evidence="2 3">
    <name type="scientific">Pseudooceanicola antarcticus</name>
    <dbReference type="NCBI Taxonomy" id="1247613"/>
    <lineage>
        <taxon>Bacteria</taxon>
        <taxon>Pseudomonadati</taxon>
        <taxon>Pseudomonadota</taxon>
        <taxon>Alphaproteobacteria</taxon>
        <taxon>Rhodobacterales</taxon>
        <taxon>Paracoccaceae</taxon>
        <taxon>Pseudooceanicola</taxon>
    </lineage>
</organism>
<evidence type="ECO:0000313" key="2">
    <source>
        <dbReference type="EMBL" id="SNY46476.1"/>
    </source>
</evidence>
<protein>
    <submittedName>
        <fullName evidence="2">Uncharacterized protein</fullName>
    </submittedName>
</protein>
<dbReference type="AlphaFoldDB" id="A0A285IHC1"/>